<feature type="domain" description="Agd3 C-terminal" evidence="4">
    <location>
        <begin position="626"/>
        <end position="690"/>
    </location>
</feature>
<evidence type="ECO:0000259" key="2">
    <source>
        <dbReference type="Pfam" id="PF25115"/>
    </source>
</evidence>
<feature type="domain" description="Agd3 CBM87" evidence="3">
    <location>
        <begin position="26"/>
        <end position="240"/>
    </location>
</feature>
<evidence type="ECO:0008006" key="7">
    <source>
        <dbReference type="Google" id="ProtNLM"/>
    </source>
</evidence>
<name>A0A2T3A1T4_9PEZI</name>
<dbReference type="STRING" id="2025994.A0A2T3A1T4"/>
<dbReference type="Proteomes" id="UP000241462">
    <property type="component" value="Unassembled WGS sequence"/>
</dbReference>
<reference evidence="5 6" key="1">
    <citation type="journal article" date="2018" name="Mycol. Prog.">
        <title>Coniella lustricola, a new species from submerged detritus.</title>
        <authorList>
            <person name="Raudabaugh D.B."/>
            <person name="Iturriaga T."/>
            <person name="Carver A."/>
            <person name="Mondo S."/>
            <person name="Pangilinan J."/>
            <person name="Lipzen A."/>
            <person name="He G."/>
            <person name="Amirebrahimi M."/>
            <person name="Grigoriev I.V."/>
            <person name="Miller A.N."/>
        </authorList>
    </citation>
    <scope>NUCLEOTIDE SEQUENCE [LARGE SCALE GENOMIC DNA]</scope>
    <source>
        <strain evidence="5 6">B22-T-1</strain>
    </source>
</reference>
<dbReference type="InterPro" id="IPR056827">
    <property type="entry name" value="CBM87_Agd3"/>
</dbReference>
<dbReference type="PANTHER" id="PTHR31002:SF34">
    <property type="entry name" value="CELL WALL PROTEIN CWP1-RELATED"/>
    <property type="match status" value="1"/>
</dbReference>
<dbReference type="Pfam" id="PF25116">
    <property type="entry name" value="CBM87_Agd3"/>
    <property type="match status" value="1"/>
</dbReference>
<feature type="domain" description="Agd3 deacetylase" evidence="2">
    <location>
        <begin position="254"/>
        <end position="622"/>
    </location>
</feature>
<dbReference type="InterPro" id="IPR056825">
    <property type="entry name" value="Agd3_C"/>
</dbReference>
<dbReference type="OrthoDB" id="2113314at2759"/>
<gene>
    <name evidence="5" type="ORF">BD289DRAFT_42392</name>
</gene>
<proteinExistence type="predicted"/>
<dbReference type="InterPro" id="IPR056826">
    <property type="entry name" value="Agd3_CE"/>
</dbReference>
<dbReference type="Pfam" id="PF25115">
    <property type="entry name" value="Agd3_CE"/>
    <property type="match status" value="1"/>
</dbReference>
<evidence type="ECO:0000256" key="1">
    <source>
        <dbReference type="SAM" id="SignalP"/>
    </source>
</evidence>
<evidence type="ECO:0000313" key="6">
    <source>
        <dbReference type="Proteomes" id="UP000241462"/>
    </source>
</evidence>
<organism evidence="5 6">
    <name type="scientific">Coniella lustricola</name>
    <dbReference type="NCBI Taxonomy" id="2025994"/>
    <lineage>
        <taxon>Eukaryota</taxon>
        <taxon>Fungi</taxon>
        <taxon>Dikarya</taxon>
        <taxon>Ascomycota</taxon>
        <taxon>Pezizomycotina</taxon>
        <taxon>Sordariomycetes</taxon>
        <taxon>Sordariomycetidae</taxon>
        <taxon>Diaporthales</taxon>
        <taxon>Schizoparmaceae</taxon>
        <taxon>Coniella</taxon>
    </lineage>
</organism>
<accession>A0A2T3A1T4</accession>
<dbReference type="PANTHER" id="PTHR31002">
    <property type="entry name" value="SERIPAUPERIN"/>
    <property type="match status" value="1"/>
</dbReference>
<feature type="signal peptide" evidence="1">
    <location>
        <begin position="1"/>
        <end position="22"/>
    </location>
</feature>
<dbReference type="EMBL" id="KZ678505">
    <property type="protein sequence ID" value="PSR81355.1"/>
    <property type="molecule type" value="Genomic_DNA"/>
</dbReference>
<dbReference type="Pfam" id="PF25117">
    <property type="entry name" value="Agd3_C"/>
    <property type="match status" value="1"/>
</dbReference>
<dbReference type="AlphaFoldDB" id="A0A2T3A1T4"/>
<protein>
    <recommendedName>
        <fullName evidence="7">Extracellular serine-rich protein</fullName>
    </recommendedName>
</protein>
<keyword evidence="6" id="KW-1185">Reference proteome</keyword>
<sequence length="695" mass="75609">MRLPSLCTTAVLAVLHATAATAAITVSNTILVLARDSSAATVATLGLQGYGIPYETLLVPETGAAIPQLNSSTTHGNYGGILVLSEVSYQYATGFFSAIASSQWDTMYAYQAAFGVRMVRLDVYPTSDFGATTAIAGSGCCATGQEQYMRITDSSTFPTANIKTGVNVSTAGLYHYPATVTNASIATEFATFDPSGAYTGTTTAAVINSIGGRQQMVWFLSWGTDWSQTSNYLQHAYIHWMTRGLFVGKRKIWLNTQVDDMQLSTSIYYPANTTFRIRTTDLDFHAAWQTDLHTRLPEGSNYFVEIGHNGNGDVTNATTVIAADATIDQNTCVPLSAVYYDTPPTTELEFYKPLGTGVDRWPAGYTAYNWSLPCALIDNIAAWFYNNPNVFGAVSHTFSHEELNNATYADASKEIYFNIAWLKQIGLWTSDKFSSAGIIPPAITGMHNGDAMQAWWDNGIRHVVGDNTRPVLRNSNNTFYPLISTVNENGFDGMTIIPRWATTMYYNCDTAACTTQEWIDTSGGSGGFANLLIDARTTNSKYLLGLHPDPYMFHQANLRSGDVDTITLGSVTGKLSLIQIWVETVTQELTRLTNWPIFSMKHDDIGQYFLDRVTLDACNPNLIYNYADDGKSITSVTVTSNSNSCTVPVPVTFPGTATSSGAGYTDKNGTEPLIYYTTMSGSTVTYTLGEALAVS</sequence>
<evidence type="ECO:0000259" key="4">
    <source>
        <dbReference type="Pfam" id="PF25117"/>
    </source>
</evidence>
<dbReference type="InParanoid" id="A0A2T3A1T4"/>
<feature type="chain" id="PRO_5015456238" description="Extracellular serine-rich protein" evidence="1">
    <location>
        <begin position="23"/>
        <end position="695"/>
    </location>
</feature>
<evidence type="ECO:0000259" key="3">
    <source>
        <dbReference type="Pfam" id="PF25116"/>
    </source>
</evidence>
<dbReference type="InterPro" id="IPR050788">
    <property type="entry name" value="Yeast_SRP1/TIP1_CWP"/>
</dbReference>
<keyword evidence="1" id="KW-0732">Signal</keyword>
<evidence type="ECO:0000313" key="5">
    <source>
        <dbReference type="EMBL" id="PSR81355.1"/>
    </source>
</evidence>